<feature type="compositionally biased region" description="Polar residues" evidence="1">
    <location>
        <begin position="319"/>
        <end position="328"/>
    </location>
</feature>
<comment type="caution">
    <text evidence="3">The sequence shown here is derived from an EMBL/GenBank/DDBJ whole genome shotgun (WGS) entry which is preliminary data.</text>
</comment>
<sequence>MKRFTDEQILQANRVSLLDLSRKLGYQPVKKYSNYHIPDHGGLYISDERNAFYCGAQESGGGPIQFLMKFENMSWLESMKYLVDDDQVVLHTRKENWDSPKEEKHIEFKLPEKSQTSYKRLFAYLLKARGLDKDIVMDLVNQKKIYESHPHHNVVFVGYDENGVPHQAFQRGTVTGLSFKGEVTGSNKDYCFKMNGNGDSATVYEAAIDAISHASILKHFGMSWKKEHRIALGGLSDRPLNNFLKLHPEIKNITFALDNDYDAKFSNGSPAPNWGQRAAEKFAEKYSKLGYTTSIEKPMAKDWNDELMNIHLSEAEVQKMNSKSQNDPETFGNHDELEDAM</sequence>
<dbReference type="Pfam" id="PF13155">
    <property type="entry name" value="Toprim_2"/>
    <property type="match status" value="1"/>
</dbReference>
<keyword evidence="4" id="KW-1185">Reference proteome</keyword>
<dbReference type="Gene3D" id="3.40.1360.10">
    <property type="match status" value="1"/>
</dbReference>
<evidence type="ECO:0000313" key="3">
    <source>
        <dbReference type="EMBL" id="EMS72282.1"/>
    </source>
</evidence>
<proteinExistence type="predicted"/>
<dbReference type="AlphaFoldDB" id="S0FKB7"/>
<protein>
    <submittedName>
        <fullName evidence="3">CHC2 zinc finger protein</fullName>
    </submittedName>
</protein>
<evidence type="ECO:0000256" key="1">
    <source>
        <dbReference type="SAM" id="MobiDB-lite"/>
    </source>
</evidence>
<dbReference type="GO" id="GO:0003899">
    <property type="term" value="F:DNA-directed RNA polymerase activity"/>
    <property type="evidence" value="ECO:0007669"/>
    <property type="project" value="InterPro"/>
</dbReference>
<dbReference type="STRING" id="1195236.CTER_1768"/>
<dbReference type="GO" id="GO:0006260">
    <property type="term" value="P:DNA replication"/>
    <property type="evidence" value="ECO:0007669"/>
    <property type="project" value="InterPro"/>
</dbReference>
<feature type="region of interest" description="Disordered" evidence="1">
    <location>
        <begin position="315"/>
        <end position="341"/>
    </location>
</feature>
<dbReference type="GO" id="GO:0003677">
    <property type="term" value="F:DNA binding"/>
    <property type="evidence" value="ECO:0007669"/>
    <property type="project" value="InterPro"/>
</dbReference>
<accession>S0FKB7</accession>
<dbReference type="InterPro" id="IPR025054">
    <property type="entry name" value="DUF3991"/>
</dbReference>
<dbReference type="Pfam" id="PF13154">
    <property type="entry name" value="DUF3991"/>
    <property type="match status" value="1"/>
</dbReference>
<reference evidence="3 4" key="1">
    <citation type="journal article" date="2013" name="Genome Announc.">
        <title>Draft Genome Sequence of the Cellulolytic, Mesophilic, Anaerobic Bacterium Clostridium termitidis Strain CT1112 (DSM 5398).</title>
        <authorList>
            <person name="Lal S."/>
            <person name="Ramachandran U."/>
            <person name="Zhang X."/>
            <person name="Munir R."/>
            <person name="Sparling R."/>
            <person name="Levin D.B."/>
        </authorList>
    </citation>
    <scope>NUCLEOTIDE SEQUENCE [LARGE SCALE GENOMIC DNA]</scope>
    <source>
        <strain evidence="3 4">CT1112</strain>
    </source>
</reference>
<organism evidence="3 4">
    <name type="scientific">Ruminiclostridium cellobioparum subsp. termitidis CT1112</name>
    <dbReference type="NCBI Taxonomy" id="1195236"/>
    <lineage>
        <taxon>Bacteria</taxon>
        <taxon>Bacillati</taxon>
        <taxon>Bacillota</taxon>
        <taxon>Clostridia</taxon>
        <taxon>Eubacteriales</taxon>
        <taxon>Oscillospiraceae</taxon>
        <taxon>Ruminiclostridium</taxon>
    </lineage>
</organism>
<dbReference type="EMBL" id="AORV01000028">
    <property type="protein sequence ID" value="EMS72282.1"/>
    <property type="molecule type" value="Genomic_DNA"/>
</dbReference>
<feature type="domain" description="Zinc finger CHC2-type" evidence="2">
    <location>
        <begin position="40"/>
        <end position="83"/>
    </location>
</feature>
<dbReference type="Gene3D" id="3.90.580.10">
    <property type="entry name" value="Zinc finger, CHC2-type domain"/>
    <property type="match status" value="1"/>
</dbReference>
<dbReference type="PATRIC" id="fig|1195236.3.peg.2091"/>
<evidence type="ECO:0000313" key="4">
    <source>
        <dbReference type="Proteomes" id="UP000014155"/>
    </source>
</evidence>
<dbReference type="GO" id="GO:0008270">
    <property type="term" value="F:zinc ion binding"/>
    <property type="evidence" value="ECO:0007669"/>
    <property type="project" value="InterPro"/>
</dbReference>
<dbReference type="RefSeq" id="WP_004625275.1">
    <property type="nucleotide sequence ID" value="NZ_AORV01000028.1"/>
</dbReference>
<dbReference type="eggNOG" id="COG0358">
    <property type="taxonomic scope" value="Bacteria"/>
</dbReference>
<dbReference type="SUPFAM" id="SSF57783">
    <property type="entry name" value="Zinc beta-ribbon"/>
    <property type="match status" value="1"/>
</dbReference>
<dbReference type="InterPro" id="IPR036977">
    <property type="entry name" value="DNA_primase_Znf_CHC2"/>
</dbReference>
<dbReference type="Proteomes" id="UP000014155">
    <property type="component" value="Unassembled WGS sequence"/>
</dbReference>
<dbReference type="SMART" id="SM00400">
    <property type="entry name" value="ZnF_CHCC"/>
    <property type="match status" value="1"/>
</dbReference>
<name>S0FKB7_RUMCE</name>
<gene>
    <name evidence="3" type="ORF">CTER_1768</name>
</gene>
<evidence type="ECO:0000259" key="2">
    <source>
        <dbReference type="SMART" id="SM00400"/>
    </source>
</evidence>
<dbReference type="InterPro" id="IPR002694">
    <property type="entry name" value="Znf_CHC2"/>
</dbReference>